<accession>A0ABT7U982</accession>
<evidence type="ECO:0000313" key="4">
    <source>
        <dbReference type="Proteomes" id="UP001529340"/>
    </source>
</evidence>
<dbReference type="InterPro" id="IPR052159">
    <property type="entry name" value="Competence_DNA_uptake"/>
</dbReference>
<feature type="transmembrane region" description="Helical" evidence="1">
    <location>
        <begin position="12"/>
        <end position="31"/>
    </location>
</feature>
<reference evidence="3 4" key="1">
    <citation type="submission" date="2023-06" db="EMBL/GenBank/DDBJ databases">
        <title>Identification and characterization of horizontal gene transfer across gut microbiota members of farm animals based on homology search.</title>
        <authorList>
            <person name="Schwarzerova J."/>
            <person name="Nykrynova M."/>
            <person name="Jureckova K."/>
            <person name="Cejkova D."/>
            <person name="Rychlik I."/>
        </authorList>
    </citation>
    <scope>NUCLEOTIDE SEQUENCE [LARGE SCALE GENOMIC DNA]</scope>
    <source>
        <strain evidence="3 4">ET39</strain>
    </source>
</reference>
<reference evidence="4" key="2">
    <citation type="submission" date="2023-06" db="EMBL/GenBank/DDBJ databases">
        <title>Identification and characterization of horizontal gene transfer across gut microbiota members of farm animals based on homology search.</title>
        <authorList>
            <person name="Zeman M."/>
            <person name="Kubasova T."/>
            <person name="Jahodarova E."/>
            <person name="Nykrynova M."/>
            <person name="Rychlik I."/>
        </authorList>
    </citation>
    <scope>NUCLEOTIDE SEQUENCE [LARGE SCALE GENOMIC DNA]</scope>
    <source>
        <strain evidence="4">ET39</strain>
    </source>
</reference>
<reference evidence="3 4" key="3">
    <citation type="submission" date="2023-06" db="EMBL/GenBank/DDBJ databases">
        <authorList>
            <person name="Zeman M."/>
            <person name="Kubasova T."/>
            <person name="Jahodarova E."/>
            <person name="Nykrynova M."/>
            <person name="Rychlik I."/>
        </authorList>
    </citation>
    <scope>NUCLEOTIDE SEQUENCE [LARGE SCALE GENOMIC DNA]</scope>
    <source>
        <strain evidence="3 4">ET39</strain>
    </source>
</reference>
<dbReference type="SUPFAM" id="SSF56281">
    <property type="entry name" value="Metallo-hydrolase/oxidoreductase"/>
    <property type="match status" value="1"/>
</dbReference>
<name>A0ABT7U982_9FIRM</name>
<feature type="transmembrane region" description="Helical" evidence="1">
    <location>
        <begin position="268"/>
        <end position="292"/>
    </location>
</feature>
<proteinExistence type="predicted"/>
<feature type="transmembrane region" description="Helical" evidence="1">
    <location>
        <begin position="398"/>
        <end position="414"/>
    </location>
</feature>
<feature type="transmembrane region" description="Helical" evidence="1">
    <location>
        <begin position="304"/>
        <end position="322"/>
    </location>
</feature>
<dbReference type="RefSeq" id="WP_289606671.1">
    <property type="nucleotide sequence ID" value="NZ_JAUDCG010000003.1"/>
</dbReference>
<sequence length="655" mass="73490">MIRSRIRSLCDGFDLLSCALVYAGFLLFPSFGQRCLLLGIALVLRRTQWLSCGAILLCFLWVTAQPMIREVSLPATSFVQVETIHPAYVIARADAQRVIVYGLEEVSYGDVVYVEGSWEALHANHNFYQFSFDDHMARRGIYFAMDAQDSYIVEDGSSIQSRLYRHAGTLGEEQRALVCSLLFGVSAMDGSYFLRASGLHLSALAHMLSRRLRRKCPAWQADGWTFVFLLGMGMLFGFSDALFRVLCFRLSAILFHREGERIGGGIMLVLLFRAYLVSELTFVLPLVFRLAAYFSCSWMRGLRFSLPLLILIQLCYFHEISWLQTLLFQPLRRLYALLYVLVLGTLLVPGILKPVLSLMAVLEQLFAYTQAIVYHYVPSVLWIIGWSALLIRWLKRPCPSLVLCMIVLLFYGRIEHFLDPFFEVMILDVGQGDCALITLPHHQGTIMIDAAGSLYKSIPEEVILPVLKDAQVERIDVLILTHEDYDHSGGYEELSALVEIDRVVTSKEDVSDPSVVYALLKDHVGSDANDNSIVSWFGHDEIAYLFMGDASTSAEAALLDAYDGLPCDILKLGHHGSDTSSSLRFLHAMKPQLALISVGHDNRYGHPSPSVLASLEQEGIPWLTTAENGAIRIRTTKLLKYVTTARGDFVIIGSR</sequence>
<gene>
    <name evidence="3" type="ORF">QUV96_00950</name>
</gene>
<dbReference type="Proteomes" id="UP001529340">
    <property type="component" value="Unassembled WGS sequence"/>
</dbReference>
<feature type="transmembrane region" description="Helical" evidence="1">
    <location>
        <begin position="372"/>
        <end position="391"/>
    </location>
</feature>
<evidence type="ECO:0000256" key="1">
    <source>
        <dbReference type="SAM" id="Phobius"/>
    </source>
</evidence>
<keyword evidence="4" id="KW-1185">Reference proteome</keyword>
<keyword evidence="1" id="KW-0812">Transmembrane</keyword>
<evidence type="ECO:0000313" key="3">
    <source>
        <dbReference type="EMBL" id="MDM8156200.1"/>
    </source>
</evidence>
<organism evidence="3 4">
    <name type="scientific">Amedibacillus dolichus</name>
    <dbReference type="NCBI Taxonomy" id="31971"/>
    <lineage>
        <taxon>Bacteria</taxon>
        <taxon>Bacillati</taxon>
        <taxon>Bacillota</taxon>
        <taxon>Erysipelotrichia</taxon>
        <taxon>Erysipelotrichales</taxon>
        <taxon>Erysipelotrichaceae</taxon>
        <taxon>Amedibacillus</taxon>
    </lineage>
</organism>
<dbReference type="SMART" id="SM00849">
    <property type="entry name" value="Lactamase_B"/>
    <property type="match status" value="1"/>
</dbReference>
<dbReference type="InterPro" id="IPR036866">
    <property type="entry name" value="RibonucZ/Hydroxyglut_hydro"/>
</dbReference>
<dbReference type="Pfam" id="PF00753">
    <property type="entry name" value="Lactamase_B"/>
    <property type="match status" value="1"/>
</dbReference>
<feature type="domain" description="Metallo-beta-lactamase" evidence="2">
    <location>
        <begin position="431"/>
        <end position="600"/>
    </location>
</feature>
<dbReference type="InterPro" id="IPR001279">
    <property type="entry name" value="Metallo-B-lactamas"/>
</dbReference>
<dbReference type="PANTHER" id="PTHR30619:SF7">
    <property type="entry name" value="BETA-LACTAMASE DOMAIN PROTEIN"/>
    <property type="match status" value="1"/>
</dbReference>
<comment type="caution">
    <text evidence="3">The sequence shown here is derived from an EMBL/GenBank/DDBJ whole genome shotgun (WGS) entry which is preliminary data.</text>
</comment>
<dbReference type="InterPro" id="IPR035681">
    <property type="entry name" value="ComA-like_MBL"/>
</dbReference>
<dbReference type="CDD" id="cd07731">
    <property type="entry name" value="ComA-like_MBL-fold"/>
    <property type="match status" value="1"/>
</dbReference>
<feature type="transmembrane region" description="Helical" evidence="1">
    <location>
        <begin position="37"/>
        <end position="62"/>
    </location>
</feature>
<feature type="transmembrane region" description="Helical" evidence="1">
    <location>
        <begin position="224"/>
        <end position="247"/>
    </location>
</feature>
<dbReference type="Gene3D" id="3.60.15.10">
    <property type="entry name" value="Ribonuclease Z/Hydroxyacylglutathione hydrolase-like"/>
    <property type="match status" value="2"/>
</dbReference>
<protein>
    <submittedName>
        <fullName evidence="3">MBL fold metallo-hydrolase</fullName>
    </submittedName>
</protein>
<keyword evidence="1" id="KW-0472">Membrane</keyword>
<feature type="transmembrane region" description="Helical" evidence="1">
    <location>
        <begin position="334"/>
        <end position="352"/>
    </location>
</feature>
<evidence type="ECO:0000259" key="2">
    <source>
        <dbReference type="SMART" id="SM00849"/>
    </source>
</evidence>
<dbReference type="PANTHER" id="PTHR30619">
    <property type="entry name" value="DNA INTERNALIZATION/COMPETENCE PROTEIN COMEC/REC2"/>
    <property type="match status" value="1"/>
</dbReference>
<keyword evidence="1" id="KW-1133">Transmembrane helix</keyword>
<dbReference type="EMBL" id="JAUDCG010000003">
    <property type="protein sequence ID" value="MDM8156200.1"/>
    <property type="molecule type" value="Genomic_DNA"/>
</dbReference>